<dbReference type="InParanoid" id="A0A7M7JT78"/>
<dbReference type="GeneID" id="111248572"/>
<dbReference type="AlphaFoldDB" id="A0A7M7JT78"/>
<keyword evidence="3" id="KW-1185">Reference proteome</keyword>
<evidence type="ECO:0000313" key="2">
    <source>
        <dbReference type="EnsemblMetazoa" id="XP_022656832"/>
    </source>
</evidence>
<accession>A0A7M7JT78</accession>
<dbReference type="OrthoDB" id="10558273at2759"/>
<dbReference type="RefSeq" id="XP_022656832.1">
    <property type="nucleotide sequence ID" value="XM_022801097.1"/>
</dbReference>
<feature type="compositionally biased region" description="Basic and acidic residues" evidence="1">
    <location>
        <begin position="42"/>
        <end position="53"/>
    </location>
</feature>
<feature type="region of interest" description="Disordered" evidence="1">
    <location>
        <begin position="1"/>
        <end position="58"/>
    </location>
</feature>
<reference evidence="2" key="1">
    <citation type="submission" date="2021-01" db="UniProtKB">
        <authorList>
            <consortium name="EnsemblMetazoa"/>
        </authorList>
    </citation>
    <scope>IDENTIFICATION</scope>
</reference>
<protein>
    <submittedName>
        <fullName evidence="2">Uncharacterized protein</fullName>
    </submittedName>
</protein>
<proteinExistence type="predicted"/>
<dbReference type="EnsemblMetazoa" id="XM_022801097">
    <property type="protein sequence ID" value="XP_022656832"/>
    <property type="gene ID" value="LOC111248572"/>
</dbReference>
<evidence type="ECO:0000313" key="3">
    <source>
        <dbReference type="Proteomes" id="UP000594260"/>
    </source>
</evidence>
<dbReference type="KEGG" id="vde:111248572"/>
<evidence type="ECO:0000256" key="1">
    <source>
        <dbReference type="SAM" id="MobiDB-lite"/>
    </source>
</evidence>
<name>A0A7M7JT78_VARDE</name>
<dbReference type="Proteomes" id="UP000594260">
    <property type="component" value="Unplaced"/>
</dbReference>
<sequence>MFRKKPCKYRPTLDEEEPMFGMGATFEADGPDPDDEGAPLGGRREKSPPKDVHGPTWKHAWRRMGDKVSSYVTNAMTSSTGAHGEYGGTIATRTSVSTRLAESDPETVKAV</sequence>
<organism evidence="2 3">
    <name type="scientific">Varroa destructor</name>
    <name type="common">Honeybee mite</name>
    <dbReference type="NCBI Taxonomy" id="109461"/>
    <lineage>
        <taxon>Eukaryota</taxon>
        <taxon>Metazoa</taxon>
        <taxon>Ecdysozoa</taxon>
        <taxon>Arthropoda</taxon>
        <taxon>Chelicerata</taxon>
        <taxon>Arachnida</taxon>
        <taxon>Acari</taxon>
        <taxon>Parasitiformes</taxon>
        <taxon>Mesostigmata</taxon>
        <taxon>Gamasina</taxon>
        <taxon>Dermanyssoidea</taxon>
        <taxon>Varroidae</taxon>
        <taxon>Varroa</taxon>
    </lineage>
</organism>